<reference evidence="1" key="1">
    <citation type="submission" date="2020-12" db="EMBL/GenBank/DDBJ databases">
        <title>Sanguibacter suaedae sp. nov., isolated from Suaeda aralocaspica.</title>
        <authorList>
            <person name="Ma Q."/>
        </authorList>
    </citation>
    <scope>NUCLEOTIDE SEQUENCE</scope>
    <source>
        <strain evidence="1">YZGR15</strain>
    </source>
</reference>
<dbReference type="AlphaFoldDB" id="A0A934IDG6"/>
<proteinExistence type="predicted"/>
<dbReference type="RefSeq" id="WP_198734392.1">
    <property type="nucleotide sequence ID" value="NZ_JAEINH010000011.1"/>
</dbReference>
<organism evidence="1 2">
    <name type="scientific">Sanguibacter suaedae</name>
    <dbReference type="NCBI Taxonomy" id="2795737"/>
    <lineage>
        <taxon>Bacteria</taxon>
        <taxon>Bacillati</taxon>
        <taxon>Actinomycetota</taxon>
        <taxon>Actinomycetes</taxon>
        <taxon>Micrococcales</taxon>
        <taxon>Sanguibacteraceae</taxon>
        <taxon>Sanguibacter</taxon>
    </lineage>
</organism>
<dbReference type="Proteomes" id="UP000602087">
    <property type="component" value="Unassembled WGS sequence"/>
</dbReference>
<name>A0A934IDG6_9MICO</name>
<keyword evidence="2" id="KW-1185">Reference proteome</keyword>
<evidence type="ECO:0000313" key="1">
    <source>
        <dbReference type="EMBL" id="MBI9115821.1"/>
    </source>
</evidence>
<protein>
    <submittedName>
        <fullName evidence="1">Uncharacterized protein</fullName>
    </submittedName>
</protein>
<comment type="caution">
    <text evidence="1">The sequence shown here is derived from an EMBL/GenBank/DDBJ whole genome shotgun (WGS) entry which is preliminary data.</text>
</comment>
<evidence type="ECO:0000313" key="2">
    <source>
        <dbReference type="Proteomes" id="UP000602087"/>
    </source>
</evidence>
<accession>A0A934IDG6</accession>
<dbReference type="EMBL" id="JAEINH010000011">
    <property type="protein sequence ID" value="MBI9115821.1"/>
    <property type="molecule type" value="Genomic_DNA"/>
</dbReference>
<gene>
    <name evidence="1" type="ORF">JAV76_12435</name>
</gene>
<sequence length="72" mass="7371">MADLDAARHAKASLRTELAGRDGVQAVGISHTGDGYGVRVNLRTEADRDGVPSSVEGVPVDVRVSGRITAGG</sequence>